<keyword evidence="1" id="KW-0472">Membrane</keyword>
<reference evidence="3" key="1">
    <citation type="submission" date="2014-03" db="EMBL/GenBank/DDBJ databases">
        <authorList>
            <person name="Aksoy S."/>
            <person name="Warren W."/>
            <person name="Wilson R.K."/>
        </authorList>
    </citation>
    <scope>NUCLEOTIDE SEQUENCE [LARGE SCALE GENOMIC DNA]</scope>
    <source>
        <strain evidence="3">IAEA</strain>
    </source>
</reference>
<evidence type="ECO:0000313" key="2">
    <source>
        <dbReference type="EnsemblMetazoa" id="GPAI023423-PA"/>
    </source>
</evidence>
<protein>
    <submittedName>
        <fullName evidence="2">Uncharacterized protein</fullName>
    </submittedName>
</protein>
<reference evidence="2" key="2">
    <citation type="submission" date="2020-05" db="UniProtKB">
        <authorList>
            <consortium name="EnsemblMetazoa"/>
        </authorList>
    </citation>
    <scope>IDENTIFICATION</scope>
    <source>
        <strain evidence="2">IAEA</strain>
    </source>
</reference>
<accession>A0A1A9ZSB2</accession>
<dbReference type="Proteomes" id="UP000092445">
    <property type="component" value="Unassembled WGS sequence"/>
</dbReference>
<proteinExistence type="predicted"/>
<evidence type="ECO:0000256" key="1">
    <source>
        <dbReference type="SAM" id="Phobius"/>
    </source>
</evidence>
<dbReference type="VEuPathDB" id="VectorBase:GPAI023423"/>
<evidence type="ECO:0000313" key="3">
    <source>
        <dbReference type="Proteomes" id="UP000092445"/>
    </source>
</evidence>
<feature type="transmembrane region" description="Helical" evidence="1">
    <location>
        <begin position="87"/>
        <end position="105"/>
    </location>
</feature>
<keyword evidence="3" id="KW-1185">Reference proteome</keyword>
<keyword evidence="1" id="KW-0812">Transmembrane</keyword>
<organism evidence="2 3">
    <name type="scientific">Glossina pallidipes</name>
    <name type="common">Tsetse fly</name>
    <dbReference type="NCBI Taxonomy" id="7398"/>
    <lineage>
        <taxon>Eukaryota</taxon>
        <taxon>Metazoa</taxon>
        <taxon>Ecdysozoa</taxon>
        <taxon>Arthropoda</taxon>
        <taxon>Hexapoda</taxon>
        <taxon>Insecta</taxon>
        <taxon>Pterygota</taxon>
        <taxon>Neoptera</taxon>
        <taxon>Endopterygota</taxon>
        <taxon>Diptera</taxon>
        <taxon>Brachycera</taxon>
        <taxon>Muscomorpha</taxon>
        <taxon>Hippoboscoidea</taxon>
        <taxon>Glossinidae</taxon>
        <taxon>Glossina</taxon>
    </lineage>
</organism>
<dbReference type="AlphaFoldDB" id="A0A1A9ZSB2"/>
<sequence>MHLVKSIKNLTLVKQKNLRLKLTVSDRVTRRDLEFEFPILISTDRNTGAVQVYSSYCQGSKILYAAETEVGSTEKPKKHNDNVIKRTMTVAVAVTVAVGVIQSLYDAMVGIN</sequence>
<name>A0A1A9ZSB2_GLOPL</name>
<keyword evidence="1" id="KW-1133">Transmembrane helix</keyword>
<dbReference type="EnsemblMetazoa" id="GPAI023423-RA">
    <property type="protein sequence ID" value="GPAI023423-PA"/>
    <property type="gene ID" value="GPAI023423"/>
</dbReference>